<comment type="caution">
    <text evidence="1">The sequence shown here is derived from an EMBL/GenBank/DDBJ whole genome shotgun (WGS) entry which is preliminary data.</text>
</comment>
<dbReference type="Proteomes" id="UP000176786">
    <property type="component" value="Unassembled WGS sequence"/>
</dbReference>
<reference evidence="1 2" key="1">
    <citation type="journal article" date="2016" name="Nat. Commun.">
        <title>Thousands of microbial genomes shed light on interconnected biogeochemical processes in an aquifer system.</title>
        <authorList>
            <person name="Anantharaman K."/>
            <person name="Brown C.T."/>
            <person name="Hug L.A."/>
            <person name="Sharon I."/>
            <person name="Castelle C.J."/>
            <person name="Probst A.J."/>
            <person name="Thomas B.C."/>
            <person name="Singh A."/>
            <person name="Wilkins M.J."/>
            <person name="Karaoz U."/>
            <person name="Brodie E.L."/>
            <person name="Williams K.H."/>
            <person name="Hubbard S.S."/>
            <person name="Banfield J.F."/>
        </authorList>
    </citation>
    <scope>NUCLEOTIDE SEQUENCE [LARGE SCALE GENOMIC DNA]</scope>
</reference>
<proteinExistence type="predicted"/>
<accession>A0A1F5P4W4</accession>
<dbReference type="EMBL" id="MFES01000030">
    <property type="protein sequence ID" value="OGE84948.1"/>
    <property type="molecule type" value="Genomic_DNA"/>
</dbReference>
<evidence type="ECO:0000313" key="2">
    <source>
        <dbReference type="Proteomes" id="UP000176786"/>
    </source>
</evidence>
<gene>
    <name evidence="1" type="ORF">A3J48_00465</name>
</gene>
<sequence length="149" mass="15832">MGVLVALILAVVVVACDSDPTGPDSNNPVAVQVVRSAGAGADEYVNCTNFQHDYYEQELLDIWCPGTDAGKAELLRLIDIHEEAGWDCGSPHLLEGGSQGTPPPQWHVKCSRDANAPVALAPHSGRRTVLASSAEVALRHGLDPRARMV</sequence>
<evidence type="ECO:0000313" key="1">
    <source>
        <dbReference type="EMBL" id="OGE84948.1"/>
    </source>
</evidence>
<protein>
    <submittedName>
        <fullName evidence="1">Uncharacterized protein</fullName>
    </submittedName>
</protein>
<dbReference type="AlphaFoldDB" id="A0A1F5P4W4"/>
<organism evidence="1 2">
    <name type="scientific">Candidatus Doudnabacteria bacterium RIFCSPHIGHO2_02_FULL_46_11</name>
    <dbReference type="NCBI Taxonomy" id="1817832"/>
    <lineage>
        <taxon>Bacteria</taxon>
        <taxon>Candidatus Doudnaibacteriota</taxon>
    </lineage>
</organism>
<name>A0A1F5P4W4_9BACT</name>